<organism evidence="2 3">
    <name type="scientific">Tetrapyrgos nigripes</name>
    <dbReference type="NCBI Taxonomy" id="182062"/>
    <lineage>
        <taxon>Eukaryota</taxon>
        <taxon>Fungi</taxon>
        <taxon>Dikarya</taxon>
        <taxon>Basidiomycota</taxon>
        <taxon>Agaricomycotina</taxon>
        <taxon>Agaricomycetes</taxon>
        <taxon>Agaricomycetidae</taxon>
        <taxon>Agaricales</taxon>
        <taxon>Marasmiineae</taxon>
        <taxon>Marasmiaceae</taxon>
        <taxon>Tetrapyrgos</taxon>
    </lineage>
</organism>
<evidence type="ECO:0000313" key="3">
    <source>
        <dbReference type="Proteomes" id="UP000559256"/>
    </source>
</evidence>
<keyword evidence="1" id="KW-0472">Membrane</keyword>
<gene>
    <name evidence="2" type="ORF">D9758_005267</name>
</gene>
<accession>A0A8H5GXH5</accession>
<feature type="transmembrane region" description="Helical" evidence="1">
    <location>
        <begin position="13"/>
        <end position="39"/>
    </location>
</feature>
<evidence type="ECO:0000256" key="1">
    <source>
        <dbReference type="SAM" id="Phobius"/>
    </source>
</evidence>
<evidence type="ECO:0000313" key="2">
    <source>
        <dbReference type="EMBL" id="KAF5372630.1"/>
    </source>
</evidence>
<sequence>MTALLPLSSFDQILGPIVIGSLISTAIWGITCVQTYSFFTGHSMDTRVFKASIVFLWLLDTTDTIFICHVIYYYCVTSFLNPIAVVVPIWSAIDKLPHFDSDNLFGQYWVNRHDRQLLGADHLHCDADQLDFPRSILPNVEMFTSFPHPLLVYLNSYLAVLNARQGLRDELDNRSPFPLPIISAGGIGSQTPSHRTVPLNQSLFMQDQYSGLIPTHDHPPHGVSISVETISDRSRIGDKDSELAKKSR</sequence>
<keyword evidence="1" id="KW-1133">Transmembrane helix</keyword>
<name>A0A8H5GXH5_9AGAR</name>
<proteinExistence type="predicted"/>
<keyword evidence="1" id="KW-0812">Transmembrane</keyword>
<protein>
    <submittedName>
        <fullName evidence="2">Uncharacterized protein</fullName>
    </submittedName>
</protein>
<reference evidence="2 3" key="1">
    <citation type="journal article" date="2020" name="ISME J.">
        <title>Uncovering the hidden diversity of litter-decomposition mechanisms in mushroom-forming fungi.</title>
        <authorList>
            <person name="Floudas D."/>
            <person name="Bentzer J."/>
            <person name="Ahren D."/>
            <person name="Johansson T."/>
            <person name="Persson P."/>
            <person name="Tunlid A."/>
        </authorList>
    </citation>
    <scope>NUCLEOTIDE SEQUENCE [LARGE SCALE GENOMIC DNA]</scope>
    <source>
        <strain evidence="2 3">CBS 291.85</strain>
    </source>
</reference>
<keyword evidence="3" id="KW-1185">Reference proteome</keyword>
<dbReference type="PANTHER" id="PTHR40465:SF1">
    <property type="entry name" value="DUF6534 DOMAIN-CONTAINING PROTEIN"/>
    <property type="match status" value="1"/>
</dbReference>
<dbReference type="AlphaFoldDB" id="A0A8H5GXH5"/>
<dbReference type="Proteomes" id="UP000559256">
    <property type="component" value="Unassembled WGS sequence"/>
</dbReference>
<comment type="caution">
    <text evidence="2">The sequence shown here is derived from an EMBL/GenBank/DDBJ whole genome shotgun (WGS) entry which is preliminary data.</text>
</comment>
<dbReference type="OrthoDB" id="2535105at2759"/>
<dbReference type="EMBL" id="JAACJM010000005">
    <property type="protein sequence ID" value="KAF5372630.1"/>
    <property type="molecule type" value="Genomic_DNA"/>
</dbReference>
<dbReference type="PANTHER" id="PTHR40465">
    <property type="entry name" value="CHROMOSOME 1, WHOLE GENOME SHOTGUN SEQUENCE"/>
    <property type="match status" value="1"/>
</dbReference>